<organism evidence="6 7">
    <name type="scientific">Acipenser ruthenus</name>
    <name type="common">Sterlet sturgeon</name>
    <dbReference type="NCBI Taxonomy" id="7906"/>
    <lineage>
        <taxon>Eukaryota</taxon>
        <taxon>Metazoa</taxon>
        <taxon>Chordata</taxon>
        <taxon>Craniata</taxon>
        <taxon>Vertebrata</taxon>
        <taxon>Euteleostomi</taxon>
        <taxon>Actinopterygii</taxon>
        <taxon>Chondrostei</taxon>
        <taxon>Acipenseriformes</taxon>
        <taxon>Acipenseridae</taxon>
        <taxon>Acipenser</taxon>
    </lineage>
</organism>
<comment type="caution">
    <text evidence="6">The sequence shown here is derived from an EMBL/GenBank/DDBJ whole genome shotgun (WGS) entry which is preliminary data.</text>
</comment>
<comment type="catalytic activity">
    <reaction evidence="4">
        <text>a hydroperoxide + L-cysteinyl-[protein] = S-hydroxy-L-cysteinyl-[protein] + an alcohol</text>
        <dbReference type="Rhea" id="RHEA:67124"/>
        <dbReference type="Rhea" id="RHEA-COMP:10131"/>
        <dbReference type="Rhea" id="RHEA-COMP:17193"/>
        <dbReference type="ChEBI" id="CHEBI:29950"/>
        <dbReference type="ChEBI" id="CHEBI:30879"/>
        <dbReference type="ChEBI" id="CHEBI:35924"/>
        <dbReference type="ChEBI" id="CHEBI:61973"/>
    </reaction>
    <physiologicalReaction direction="left-to-right" evidence="4">
        <dbReference type="Rhea" id="RHEA:67125"/>
    </physiologicalReaction>
</comment>
<dbReference type="Pfam" id="PF04636">
    <property type="entry name" value="PA26"/>
    <property type="match status" value="1"/>
</dbReference>
<evidence type="ECO:0000256" key="1">
    <source>
        <dbReference type="ARBA" id="ARBA00004496"/>
    </source>
</evidence>
<dbReference type="PANTHER" id="PTHR12474">
    <property type="entry name" value="P53 REGULATED PA26 NUCLEAR PROTEIN SESTRIN"/>
    <property type="match status" value="1"/>
</dbReference>
<dbReference type="GO" id="GO:1904262">
    <property type="term" value="P:negative regulation of TORC1 signaling"/>
    <property type="evidence" value="ECO:0007669"/>
    <property type="project" value="TreeGrafter"/>
</dbReference>
<dbReference type="GO" id="GO:0005737">
    <property type="term" value="C:cytoplasm"/>
    <property type="evidence" value="ECO:0007669"/>
    <property type="project" value="UniProtKB-SubCell"/>
</dbReference>
<evidence type="ECO:0000256" key="3">
    <source>
        <dbReference type="ARBA" id="ARBA00022490"/>
    </source>
</evidence>
<dbReference type="GO" id="GO:1990253">
    <property type="term" value="P:cellular response to leucine starvation"/>
    <property type="evidence" value="ECO:0007669"/>
    <property type="project" value="TreeGrafter"/>
</dbReference>
<evidence type="ECO:0000313" key="7">
    <source>
        <dbReference type="Proteomes" id="UP000289886"/>
    </source>
</evidence>
<dbReference type="PANTHER" id="PTHR12474:SF1">
    <property type="entry name" value="SESTRIN 3"/>
    <property type="match status" value="1"/>
</dbReference>
<dbReference type="GO" id="GO:1901031">
    <property type="term" value="P:regulation of response to reactive oxygen species"/>
    <property type="evidence" value="ECO:0007669"/>
    <property type="project" value="InterPro"/>
</dbReference>
<comment type="subcellular location">
    <subcellularLocation>
        <location evidence="1">Cytoplasm</location>
    </subcellularLocation>
</comment>
<comment type="similarity">
    <text evidence="2">Belongs to the sestrin family.</text>
</comment>
<dbReference type="GO" id="GO:0005634">
    <property type="term" value="C:nucleus"/>
    <property type="evidence" value="ECO:0007669"/>
    <property type="project" value="InterPro"/>
</dbReference>
<feature type="region of interest" description="Disordered" evidence="5">
    <location>
        <begin position="1"/>
        <end position="23"/>
    </location>
</feature>
<dbReference type="GO" id="GO:0016684">
    <property type="term" value="F:oxidoreductase activity, acting on peroxide as acceptor"/>
    <property type="evidence" value="ECO:0007669"/>
    <property type="project" value="TreeGrafter"/>
</dbReference>
<name>A0A444UX56_ACIRT</name>
<reference evidence="6 7" key="1">
    <citation type="submission" date="2019-01" db="EMBL/GenBank/DDBJ databases">
        <title>Draft Genome and Complete Hox-Cluster Characterization of the Sterlet Sturgeon (Acipenser ruthenus).</title>
        <authorList>
            <person name="Wei Q."/>
        </authorList>
    </citation>
    <scope>NUCLEOTIDE SEQUENCE [LARGE SCALE GENOMIC DNA]</scope>
    <source>
        <strain evidence="6">WHYD16114868_AA</strain>
        <tissue evidence="6">Blood</tissue>
    </source>
</reference>
<protein>
    <submittedName>
        <fullName evidence="6">Sestrin-3</fullName>
    </submittedName>
</protein>
<dbReference type="SUPFAM" id="SSF69118">
    <property type="entry name" value="AhpD-like"/>
    <property type="match status" value="1"/>
</dbReference>
<keyword evidence="7" id="KW-1185">Reference proteome</keyword>
<evidence type="ECO:0000313" key="6">
    <source>
        <dbReference type="EMBL" id="RXM92717.1"/>
    </source>
</evidence>
<evidence type="ECO:0000256" key="2">
    <source>
        <dbReference type="ARBA" id="ARBA00008350"/>
    </source>
</evidence>
<dbReference type="InterPro" id="IPR029032">
    <property type="entry name" value="AhpD-like"/>
</dbReference>
<dbReference type="InterPro" id="IPR006730">
    <property type="entry name" value="Sestrin"/>
</dbReference>
<proteinExistence type="inferred from homology"/>
<dbReference type="GO" id="GO:0071233">
    <property type="term" value="P:cellular response to L-leucine"/>
    <property type="evidence" value="ECO:0007669"/>
    <property type="project" value="TreeGrafter"/>
</dbReference>
<gene>
    <name evidence="6" type="ORF">EOD39_19840</name>
</gene>
<dbReference type="AlphaFoldDB" id="A0A444UX56"/>
<dbReference type="GO" id="GO:0070728">
    <property type="term" value="F:L-leucine binding"/>
    <property type="evidence" value="ECO:0007669"/>
    <property type="project" value="TreeGrafter"/>
</dbReference>
<sequence length="411" mass="46808">MSEPTVADTRRLNSKPQDLTDAYGPPSNFLEIDVFNPQTIGVGRTRYTTYELRMRFLRVGGDPAWLQGLDSAPQRLRNLHEINKVLAHRPWLVAREHIEIGEQCWSMAELVQAVVLLAHCHALASFVFGVGIEQDPPVPGTPGNPNLGSYCFCDTANGNAACTPENLRSHRRRSLDSSCEAGALRDRMQRLQGEKERRGERKITAQGDQEEVSVSLTQSLQTVLVVFAPLSAVPSRPPDLEEKPPRPTDLSCFLSDPEFRYQEFTRRNEDHFQDYSWEDHGFSLVNRLYSDIGHLLDERFRTVTSLQNGLLGEGQGSDLKRAVWNYIHCMFGISYDDYDYGEVNHLLERSLKLYIKTVTCHPEKTKSQLLHCCWKQLKQAEKVHVNLLIMEARMQAELLYALRAITQHMTA</sequence>
<dbReference type="GO" id="GO:0016239">
    <property type="term" value="P:positive regulation of macroautophagy"/>
    <property type="evidence" value="ECO:0007669"/>
    <property type="project" value="TreeGrafter"/>
</dbReference>
<dbReference type="EMBL" id="SCEB01005766">
    <property type="protein sequence ID" value="RXM92717.1"/>
    <property type="molecule type" value="Genomic_DNA"/>
</dbReference>
<keyword evidence="3" id="KW-0963">Cytoplasm</keyword>
<evidence type="ECO:0000256" key="5">
    <source>
        <dbReference type="SAM" id="MobiDB-lite"/>
    </source>
</evidence>
<evidence type="ECO:0000256" key="4">
    <source>
        <dbReference type="ARBA" id="ARBA00049242"/>
    </source>
</evidence>
<accession>A0A444UX56</accession>
<dbReference type="Proteomes" id="UP000289886">
    <property type="component" value="Unassembled WGS sequence"/>
</dbReference>